<gene>
    <name evidence="1" type="ORF">SETIT_1G330700v2</name>
</gene>
<proteinExistence type="predicted"/>
<name>A0A368PRT0_SETIT</name>
<organism evidence="1">
    <name type="scientific">Setaria italica</name>
    <name type="common">Foxtail millet</name>
    <name type="synonym">Panicum italicum</name>
    <dbReference type="NCBI Taxonomy" id="4555"/>
    <lineage>
        <taxon>Eukaryota</taxon>
        <taxon>Viridiplantae</taxon>
        <taxon>Streptophyta</taxon>
        <taxon>Embryophyta</taxon>
        <taxon>Tracheophyta</taxon>
        <taxon>Spermatophyta</taxon>
        <taxon>Magnoliopsida</taxon>
        <taxon>Liliopsida</taxon>
        <taxon>Poales</taxon>
        <taxon>Poaceae</taxon>
        <taxon>PACMAD clade</taxon>
        <taxon>Panicoideae</taxon>
        <taxon>Panicodae</taxon>
        <taxon>Paniceae</taxon>
        <taxon>Cenchrinae</taxon>
        <taxon>Setaria</taxon>
    </lineage>
</organism>
<reference evidence="1" key="1">
    <citation type="journal article" date="2012" name="Nat. Biotechnol.">
        <title>Reference genome sequence of the model plant Setaria.</title>
        <authorList>
            <person name="Bennetzen J.L."/>
            <person name="Schmutz J."/>
            <person name="Wang H."/>
            <person name="Percifield R."/>
            <person name="Hawkins J."/>
            <person name="Pontaroli A.C."/>
            <person name="Estep M."/>
            <person name="Feng L."/>
            <person name="Vaughn J.N."/>
            <person name="Grimwood J."/>
            <person name="Jenkins J."/>
            <person name="Barry K."/>
            <person name="Lindquist E."/>
            <person name="Hellsten U."/>
            <person name="Deshpande S."/>
            <person name="Wang X."/>
            <person name="Wu X."/>
            <person name="Mitros T."/>
            <person name="Triplett J."/>
            <person name="Yang X."/>
            <person name="Ye C.Y."/>
            <person name="Mauro-Herrera M."/>
            <person name="Wang L."/>
            <person name="Li P."/>
            <person name="Sharma M."/>
            <person name="Sharma R."/>
            <person name="Ronald P.C."/>
            <person name="Panaud O."/>
            <person name="Kellogg E.A."/>
            <person name="Brutnell T.P."/>
            <person name="Doust A.N."/>
            <person name="Tuskan G.A."/>
            <person name="Rokhsar D."/>
            <person name="Devos K.M."/>
        </authorList>
    </citation>
    <scope>NUCLEOTIDE SEQUENCE [LARGE SCALE GENOMIC DNA]</scope>
    <source>
        <strain evidence="1">Yugu1</strain>
    </source>
</reference>
<dbReference type="EMBL" id="CM003528">
    <property type="protein sequence ID" value="RCV08491.1"/>
    <property type="molecule type" value="Genomic_DNA"/>
</dbReference>
<dbReference type="AlphaFoldDB" id="A0A368PRT0"/>
<dbReference type="PROSITE" id="PS51257">
    <property type="entry name" value="PROKAR_LIPOPROTEIN"/>
    <property type="match status" value="1"/>
</dbReference>
<reference evidence="1" key="2">
    <citation type="submission" date="2015-07" db="EMBL/GenBank/DDBJ databases">
        <authorList>
            <person name="Noorani M."/>
        </authorList>
    </citation>
    <scope>NUCLEOTIDE SEQUENCE</scope>
    <source>
        <strain evidence="1">Yugu1</strain>
    </source>
</reference>
<accession>A0A368PRT0</accession>
<sequence>MRKVPVPPVLRVLPCTPALASIGCIIHGPARSTWSAASFGRCCASLTEERTDGRSELVVRTHHCTPPFFFFILVNDGERVRPTPAASVRISRVVWGWRRGQSLKISV</sequence>
<protein>
    <submittedName>
        <fullName evidence="1">Uncharacterized protein</fullName>
    </submittedName>
</protein>
<evidence type="ECO:0000313" key="1">
    <source>
        <dbReference type="EMBL" id="RCV08491.1"/>
    </source>
</evidence>